<evidence type="ECO:0000313" key="10">
    <source>
        <dbReference type="EMBL" id="BAE06799.1"/>
    </source>
</evidence>
<name>Q4H2H8_CIOIN</name>
<dbReference type="EMBL" id="AB210794">
    <property type="protein sequence ID" value="BAE06799.1"/>
    <property type="molecule type" value="mRNA"/>
</dbReference>
<dbReference type="FunFam" id="3.30.160.60:FF:000690">
    <property type="entry name" value="Zinc finger protein 354C"/>
    <property type="match status" value="1"/>
</dbReference>
<evidence type="ECO:0000256" key="2">
    <source>
        <dbReference type="ARBA" id="ARBA00022723"/>
    </source>
</evidence>
<keyword evidence="2" id="KW-0479">Metal-binding</keyword>
<feature type="region of interest" description="Disordered" evidence="8">
    <location>
        <begin position="265"/>
        <end position="300"/>
    </location>
</feature>
<feature type="compositionally biased region" description="Acidic residues" evidence="8">
    <location>
        <begin position="272"/>
        <end position="284"/>
    </location>
</feature>
<dbReference type="SUPFAM" id="SSF57667">
    <property type="entry name" value="beta-beta-alpha zinc fingers"/>
    <property type="match status" value="2"/>
</dbReference>
<feature type="domain" description="C2H2-type" evidence="9">
    <location>
        <begin position="603"/>
        <end position="630"/>
    </location>
</feature>
<dbReference type="GO" id="GO:0005634">
    <property type="term" value="C:nucleus"/>
    <property type="evidence" value="ECO:0007669"/>
    <property type="project" value="UniProtKB-SubCell"/>
</dbReference>
<evidence type="ECO:0000259" key="9">
    <source>
        <dbReference type="PROSITE" id="PS50157"/>
    </source>
</evidence>
<keyword evidence="6" id="KW-0539">Nucleus</keyword>
<accession>A0A1W2VNW7</accession>
<dbReference type="FunFam" id="3.30.160.60:FF:000744">
    <property type="entry name" value="zinc finger E-box-binding homeobox 1"/>
    <property type="match status" value="1"/>
</dbReference>
<reference evidence="10" key="2">
    <citation type="journal article" date="2004" name="Development">
        <title>Gene expression profiles of transcription factors and signaling molecules in the ascidian embryo: towards a comprehensive understanding of gene networks.</title>
        <authorList>
            <person name="Imai K.S."/>
            <person name="Hino K."/>
            <person name="Yagi K."/>
            <person name="Satoh N."/>
            <person name="Satou Y."/>
        </authorList>
    </citation>
    <scope>NUCLEOTIDE SEQUENCE</scope>
</reference>
<evidence type="ECO:0000256" key="8">
    <source>
        <dbReference type="SAM" id="MobiDB-lite"/>
    </source>
</evidence>
<evidence type="ECO:0000256" key="1">
    <source>
        <dbReference type="ARBA" id="ARBA00004123"/>
    </source>
</evidence>
<dbReference type="PROSITE" id="PS50157">
    <property type="entry name" value="ZINC_FINGER_C2H2_2"/>
    <property type="match status" value="2"/>
</dbReference>
<dbReference type="GO" id="GO:0010468">
    <property type="term" value="P:regulation of gene expression"/>
    <property type="evidence" value="ECO:0007669"/>
    <property type="project" value="UniProtKB-ARBA"/>
</dbReference>
<sequence>MAKHYFIRMKSIQLSDDTYSLWTSSKESTGLTDDDFAKTLLDAFEKYKALKKEETLEGHYRKVVDGLNQQRLSDSKHCNLELRVCENDLEAGDGRHLLVHSCVMEAVLGELPINIEQVSCEGTVANEAIYQDFSDLQNGHKMSLIEKRKTLDVPKIFESIVEYCYTGLISNCAESFNENLNQIIEMLKDNSKDKEMRKTLLQELFTFDPNVGLLLNSFGVKKERVCKKKTESFIKKHSMETIFSSNKEVQNDSKDVDFVPEEIETEKSSDDSSFEIETESDSESVTEKPRPSKKNLKKREKFEEKGNIIDDRIYKKPVGSCCEEKFFNKFLFALHVFKHHSNALAHCPLCKTNVSVKEFTKHCQDIHKLPEFSASPKPMVVTVSGSLEELEHNDVPLETTSSQFNVTLLHQKPDEVSMDAVLSAAQLLIPGWEQNTECRTCKQSMTLAFYFRHLQDQLSKAMEISNIENCSTAAKCLLFECNLCLESRSVALKPCRLIPMIRNHADRYHGKNAVGSQKVKCQICKRFIMKFNINKHLGYHDSNPGKILTAACDICGKLVLKRRFSKHRRIHFDKFPCPQCDKIFNRKENLQVHQRIHSGEKPYICDMCGKSFNQYVELRLHNRKHQREQSKMESEEMQQQTIVFTQNLQGRRTIICNSKLRSKGEKRK</sequence>
<dbReference type="InterPro" id="IPR013087">
    <property type="entry name" value="Znf_C2H2_type"/>
</dbReference>
<comment type="subcellular location">
    <subcellularLocation>
        <location evidence="1">Nucleus</location>
    </subcellularLocation>
</comment>
<dbReference type="AlphaFoldDB" id="Q4H2H8"/>
<dbReference type="PROSITE" id="PS00028">
    <property type="entry name" value="ZINC_FINGER_C2H2_1"/>
    <property type="match status" value="2"/>
</dbReference>
<evidence type="ECO:0000256" key="5">
    <source>
        <dbReference type="ARBA" id="ARBA00022833"/>
    </source>
</evidence>
<evidence type="ECO:0000256" key="6">
    <source>
        <dbReference type="ARBA" id="ARBA00023242"/>
    </source>
</evidence>
<protein>
    <submittedName>
        <fullName evidence="10">Zinc finger protein</fullName>
    </submittedName>
</protein>
<feature type="domain" description="C2H2-type" evidence="9">
    <location>
        <begin position="575"/>
        <end position="602"/>
    </location>
</feature>
<dbReference type="Pfam" id="PF00096">
    <property type="entry name" value="zf-C2H2"/>
    <property type="match status" value="1"/>
</dbReference>
<dbReference type="PANTHER" id="PTHR24394">
    <property type="entry name" value="ZINC FINGER PROTEIN"/>
    <property type="match status" value="1"/>
</dbReference>
<dbReference type="Pfam" id="PF13912">
    <property type="entry name" value="zf-C2H2_6"/>
    <property type="match status" value="1"/>
</dbReference>
<gene>
    <name evidence="10" type="primary">Ci-ZF(C2H2)-31</name>
</gene>
<proteinExistence type="evidence at transcript level"/>
<dbReference type="InterPro" id="IPR036236">
    <property type="entry name" value="Znf_C2H2_sf"/>
</dbReference>
<evidence type="ECO:0000256" key="3">
    <source>
        <dbReference type="ARBA" id="ARBA00022737"/>
    </source>
</evidence>
<organism evidence="10">
    <name type="scientific">Ciona intestinalis</name>
    <name type="common">Transparent sea squirt</name>
    <name type="synonym">Ascidia intestinalis</name>
    <dbReference type="NCBI Taxonomy" id="7719"/>
    <lineage>
        <taxon>Eukaryota</taxon>
        <taxon>Metazoa</taxon>
        <taxon>Chordata</taxon>
        <taxon>Tunicata</taxon>
        <taxon>Ascidiacea</taxon>
        <taxon>Phlebobranchia</taxon>
        <taxon>Cionidae</taxon>
        <taxon>Ciona</taxon>
    </lineage>
</organism>
<evidence type="ECO:0000256" key="4">
    <source>
        <dbReference type="ARBA" id="ARBA00022771"/>
    </source>
</evidence>
<evidence type="ECO:0000256" key="7">
    <source>
        <dbReference type="PROSITE-ProRule" id="PRU00042"/>
    </source>
</evidence>
<dbReference type="Gene3D" id="3.30.160.60">
    <property type="entry name" value="Classic Zinc Finger"/>
    <property type="match status" value="2"/>
</dbReference>
<dbReference type="PANTHER" id="PTHR24394:SF29">
    <property type="entry name" value="MYONEURIN"/>
    <property type="match status" value="1"/>
</dbReference>
<keyword evidence="4 7" id="KW-0863">Zinc-finger</keyword>
<accession>Q4H2H8</accession>
<dbReference type="OrthoDB" id="6910977at2759"/>
<dbReference type="GO" id="GO:0008270">
    <property type="term" value="F:zinc ion binding"/>
    <property type="evidence" value="ECO:0007669"/>
    <property type="project" value="UniProtKB-KW"/>
</dbReference>
<keyword evidence="3" id="KW-0677">Repeat</keyword>
<keyword evidence="5" id="KW-0862">Zinc</keyword>
<dbReference type="SMART" id="SM00355">
    <property type="entry name" value="ZnF_C2H2"/>
    <property type="match status" value="5"/>
</dbReference>
<reference evidence="10" key="1">
    <citation type="journal article" date="2003" name="Dev. Genes Evol.">
        <title>Genomewide surveys of developmentally relevant genes in Ciona intestinalis.</title>
        <authorList>
            <person name="Satou Y."/>
            <person name="Satoh N."/>
        </authorList>
    </citation>
    <scope>NUCLEOTIDE SEQUENCE</scope>
</reference>
<reference evidence="10" key="3">
    <citation type="submission" date="2005-04" db="EMBL/GenBank/DDBJ databases">
        <title>Expressed genes in Ciona intestinalis.</title>
        <authorList>
            <person name="Satou Y."/>
        </authorList>
    </citation>
    <scope>NUCLEOTIDE SEQUENCE</scope>
</reference>
<dbReference type="KEGG" id="cin:778817"/>